<proteinExistence type="predicted"/>
<sequence>MKRELTTLMMVFQGMVVAFAQTPEHYPPPVPEPVAPTLFNIILYLVIPIALVIFLIYYRRKRRDRKK</sequence>
<keyword evidence="3" id="KW-1185">Reference proteome</keyword>
<keyword evidence="1" id="KW-0812">Transmembrane</keyword>
<gene>
    <name evidence="2" type="ORF">BC643_4496</name>
</gene>
<protein>
    <submittedName>
        <fullName evidence="2">Uncharacterized protein</fullName>
    </submittedName>
</protein>
<accession>A0A419VVJ0</accession>
<keyword evidence="1" id="KW-0472">Membrane</keyword>
<keyword evidence="1" id="KW-1133">Transmembrane helix</keyword>
<evidence type="ECO:0000313" key="3">
    <source>
        <dbReference type="Proteomes" id="UP000283387"/>
    </source>
</evidence>
<dbReference type="EMBL" id="RAPN01000005">
    <property type="protein sequence ID" value="RKD86179.1"/>
    <property type="molecule type" value="Genomic_DNA"/>
</dbReference>
<feature type="transmembrane region" description="Helical" evidence="1">
    <location>
        <begin position="36"/>
        <end position="58"/>
    </location>
</feature>
<dbReference type="Proteomes" id="UP000283387">
    <property type="component" value="Unassembled WGS sequence"/>
</dbReference>
<evidence type="ECO:0000256" key="1">
    <source>
        <dbReference type="SAM" id="Phobius"/>
    </source>
</evidence>
<dbReference type="AlphaFoldDB" id="A0A419VVJ0"/>
<evidence type="ECO:0000313" key="2">
    <source>
        <dbReference type="EMBL" id="RKD86179.1"/>
    </source>
</evidence>
<dbReference type="RefSeq" id="WP_147377305.1">
    <property type="nucleotide sequence ID" value="NZ_RAPN01000005.1"/>
</dbReference>
<comment type="caution">
    <text evidence="2">The sequence shown here is derived from an EMBL/GenBank/DDBJ whole genome shotgun (WGS) entry which is preliminary data.</text>
</comment>
<reference evidence="2 3" key="1">
    <citation type="submission" date="2018-09" db="EMBL/GenBank/DDBJ databases">
        <title>Genomic Encyclopedia of Archaeal and Bacterial Type Strains, Phase II (KMG-II): from individual species to whole genera.</title>
        <authorList>
            <person name="Goeker M."/>
        </authorList>
    </citation>
    <scope>NUCLEOTIDE SEQUENCE [LARGE SCALE GENOMIC DNA]</scope>
    <source>
        <strain evidence="2 3">DSM 27148</strain>
    </source>
</reference>
<organism evidence="2 3">
    <name type="scientific">Mangrovibacterium diazotrophicum</name>
    <dbReference type="NCBI Taxonomy" id="1261403"/>
    <lineage>
        <taxon>Bacteria</taxon>
        <taxon>Pseudomonadati</taxon>
        <taxon>Bacteroidota</taxon>
        <taxon>Bacteroidia</taxon>
        <taxon>Marinilabiliales</taxon>
        <taxon>Prolixibacteraceae</taxon>
        <taxon>Mangrovibacterium</taxon>
    </lineage>
</organism>
<name>A0A419VVJ0_9BACT</name>